<dbReference type="InterPro" id="IPR016024">
    <property type="entry name" value="ARM-type_fold"/>
</dbReference>
<dbReference type="Proteomes" id="UP000023152">
    <property type="component" value="Unassembled WGS sequence"/>
</dbReference>
<comment type="caution">
    <text evidence="2">The sequence shown here is derived from an EMBL/GenBank/DDBJ whole genome shotgun (WGS) entry which is preliminary data.</text>
</comment>
<dbReference type="SMART" id="SM00248">
    <property type="entry name" value="ANK"/>
    <property type="match status" value="1"/>
</dbReference>
<dbReference type="PROSITE" id="PS50297">
    <property type="entry name" value="ANK_REP_REGION"/>
    <property type="match status" value="1"/>
</dbReference>
<dbReference type="InterPro" id="IPR036770">
    <property type="entry name" value="Ankyrin_rpt-contain_sf"/>
</dbReference>
<evidence type="ECO:0000313" key="2">
    <source>
        <dbReference type="EMBL" id="ETO05929.1"/>
    </source>
</evidence>
<protein>
    <submittedName>
        <fullName evidence="2">Uncharacterized protein</fullName>
    </submittedName>
</protein>
<dbReference type="EMBL" id="ASPP01027649">
    <property type="protein sequence ID" value="ETO05929.1"/>
    <property type="molecule type" value="Genomic_DNA"/>
</dbReference>
<keyword evidence="1" id="KW-0040">ANK repeat</keyword>
<gene>
    <name evidence="2" type="ORF">RFI_31464</name>
</gene>
<dbReference type="Gene3D" id="1.25.10.10">
    <property type="entry name" value="Leucine-rich Repeat Variant"/>
    <property type="match status" value="2"/>
</dbReference>
<sequence>MKYSCKHIANTFQWSRIHSFGFLQGQESMNSSRPINSVYFPHLTFQEWLAAYYLVHCLYEPVESDDHKQVCSILINEQLNATYSMVIPFMAGILYHNIENKKILMDLVYYIFGNTDSSFLQSQIQDYHKAIINSFKSSLNAWLNFDKAKDGNKYRIVHQSLHKEIERYLFNLQYILIHPAIHVYIMCQLTFIENTDRNIKLVNRLKYLSISPQTSKIVIQYCQRGFQDKDDSIRKIYMNTFESIALKTQMNDIFEILLNGLHNEDKYIHMKCAKLIEETSWNMNEKQLHNIFESLMIMFDQSNILLCESCSKAFGTIIIQLDTKQIDDALECILSQFKKKDTNIIKLCGIILEIIVTKLNEKQVNYIFGCLLKKFEFEELLEKILLKLNERQLNYIFKYLINGLKNGQKTVILYYTKLLEKITMILNQGQLNIAFNHLMNKLINNKNKIVHNSYEKLYKIISSQLNKTYKDISFKYLTDGLQHKKQFVRNFYANMIMEISIKWNKMQLDNFVMYLISNKSKYKNKHICYLYAQTIQKLLLLQLQWNKKQLNDDIFNYLINGLRNDKNKNIQYLSAELIGRISKKLNNKQINIVWKYLMNKLNDSNEDMLVCISCAESLGRISIKLNNRQLKKTLEYLIDKISNDSYDGNIFVHKYCTHSIEKILSRLKKTDINKLFIDSLGMILIKYKERQFDDIISCLMNGLNSENISNRLYIYIFFKELNSDYANVCEVYKKGLQKIVLKLNVEQLQNLLGGLIQKCIKKNWDAHYVCVDIFDAKLSKLDDQSLFYVTQCIDYGICHYDTNIQKSYIKILQMTSTQLSEEQINNLFTTFKYKIDYCSIVLSKLNNQQLNNIIEYLKDRLHLCEDIIQKITLKLNKQSLNESLECLKSGFKDNNIWFLISCAKLIQSLSNGKQIHNSLYFLVDIFNNKNDPYLYNLYKETFQIIVLELNMNQLNNLINFFLIEQNAYQNILRQILEIILSNFNEQQINYISEILVDELNNKDRNIVISSLKGLEMISLRLNKKQSSNLFDYLNKEFKNRDSVILSKLDDQSRNISEKVEKRLLAHIYKLLINKFNFDGNIIDLCIKIHKNIMLKLDDKQLCLLINNFLRIFGDISVRQRNRVNLILSNITDDIWERIIISSLKENMKIKMRKNIKTKLLTFGLLLFNPRIQHNYNDHDKNIINSKAFNELKNYYNKQIIKWKLPIQPLWDKDNNIYDNHLDDDISQSKYSSEEHYCIFDINNSFNQYGKTLLHVAIYKKNWNIVRYCIEQGAWIDVRERGPDAILSQTPCGYISELIEKEKNNEKQYLEIVEICKWILKKRIVYPIKQIGYAISYIKDNLIGDESYQTLLIESIFFLFGMNQELKDIFLEDLFRNENRQLYAIAFLRYRIFLLFEICIRLKQDKEYHIELPKNTTLEQLIEKGLKELQIQLTTYWDYITAVKLCNTCPDLLDDWSLNVVDRLMSSNDEYYEMSLMIGSGDHAIYLSLCKISKHILVRIDHLSMDNIPSNTPHPKNKHGWIQPYLIAHFLCNSINIDNNKEWLKNYIKYAFILRNSGSDESMKHLYCSDSIQSSHSTPREGKLPSIVKNWPYHSVQTNSNNCHNIGYQIRLGDDIYQWFRNQECKSLVFNKNHHNIDINEQKEDQQS</sequence>
<reference evidence="2 3" key="1">
    <citation type="journal article" date="2013" name="Curr. Biol.">
        <title>The Genome of the Foraminiferan Reticulomyxa filosa.</title>
        <authorList>
            <person name="Glockner G."/>
            <person name="Hulsmann N."/>
            <person name="Schleicher M."/>
            <person name="Noegel A.A."/>
            <person name="Eichinger L."/>
            <person name="Gallinger C."/>
            <person name="Pawlowski J."/>
            <person name="Sierra R."/>
            <person name="Euteneuer U."/>
            <person name="Pillet L."/>
            <person name="Moustafa A."/>
            <person name="Platzer M."/>
            <person name="Groth M."/>
            <person name="Szafranski K."/>
            <person name="Schliwa M."/>
        </authorList>
    </citation>
    <scope>NUCLEOTIDE SEQUENCE [LARGE SCALE GENOMIC DNA]</scope>
</reference>
<organism evidence="2 3">
    <name type="scientific">Reticulomyxa filosa</name>
    <dbReference type="NCBI Taxonomy" id="46433"/>
    <lineage>
        <taxon>Eukaryota</taxon>
        <taxon>Sar</taxon>
        <taxon>Rhizaria</taxon>
        <taxon>Retaria</taxon>
        <taxon>Foraminifera</taxon>
        <taxon>Monothalamids</taxon>
        <taxon>Reticulomyxidae</taxon>
        <taxon>Reticulomyxa</taxon>
    </lineage>
</organism>
<proteinExistence type="predicted"/>
<dbReference type="SUPFAM" id="SSF48403">
    <property type="entry name" value="Ankyrin repeat"/>
    <property type="match status" value="1"/>
</dbReference>
<evidence type="ECO:0000313" key="3">
    <source>
        <dbReference type="Proteomes" id="UP000023152"/>
    </source>
</evidence>
<feature type="repeat" description="ANK" evidence="1">
    <location>
        <begin position="1248"/>
        <end position="1280"/>
    </location>
</feature>
<keyword evidence="3" id="KW-1185">Reference proteome</keyword>
<name>X6LWE7_RETFI</name>
<dbReference type="Gene3D" id="1.25.40.20">
    <property type="entry name" value="Ankyrin repeat-containing domain"/>
    <property type="match status" value="1"/>
</dbReference>
<evidence type="ECO:0000256" key="1">
    <source>
        <dbReference type="PROSITE-ProRule" id="PRU00023"/>
    </source>
</evidence>
<dbReference type="InterPro" id="IPR002110">
    <property type="entry name" value="Ankyrin_rpt"/>
</dbReference>
<dbReference type="SUPFAM" id="SSF48371">
    <property type="entry name" value="ARM repeat"/>
    <property type="match status" value="2"/>
</dbReference>
<dbReference type="PROSITE" id="PS50088">
    <property type="entry name" value="ANK_REPEAT"/>
    <property type="match status" value="1"/>
</dbReference>
<accession>X6LWE7</accession>
<dbReference type="InterPro" id="IPR011989">
    <property type="entry name" value="ARM-like"/>
</dbReference>